<dbReference type="PANTHER" id="PTHR42957:SF1">
    <property type="entry name" value="HELICASE MJ1565-RELATED"/>
    <property type="match status" value="1"/>
</dbReference>
<evidence type="ECO:0008006" key="4">
    <source>
        <dbReference type="Google" id="ProtNLM"/>
    </source>
</evidence>
<dbReference type="SUPFAM" id="SSF52540">
    <property type="entry name" value="P-loop containing nucleoside triphosphate hydrolases"/>
    <property type="match status" value="1"/>
</dbReference>
<dbReference type="EMBL" id="FODV01000021">
    <property type="protein sequence ID" value="SEP20285.1"/>
    <property type="molecule type" value="Genomic_DNA"/>
</dbReference>
<dbReference type="OrthoDB" id="107033at2157"/>
<evidence type="ECO:0000256" key="1">
    <source>
        <dbReference type="SAM" id="MobiDB-lite"/>
    </source>
</evidence>
<reference evidence="3" key="1">
    <citation type="submission" date="2016-10" db="EMBL/GenBank/DDBJ databases">
        <authorList>
            <person name="Varghese N."/>
            <person name="Submissions S."/>
        </authorList>
    </citation>
    <scope>NUCLEOTIDE SEQUENCE [LARGE SCALE GENOMIC DNA]</scope>
    <source>
        <strain evidence="3">CGMCC 1.10121</strain>
    </source>
</reference>
<feature type="region of interest" description="Disordered" evidence="1">
    <location>
        <begin position="322"/>
        <end position="359"/>
    </location>
</feature>
<dbReference type="AlphaFoldDB" id="A0A1H8VY64"/>
<sequence>MHVLGRSETGAASGDESDGPIGLLGSYRARDGSAGAAVGVDFDRPHAALVVGKRGSGKSYTLGVLAEAAARATGVAPVVVDPMGVFAGLTRGDDSVPASVVDDPEIRADALPPAAWPSLLGLKATDATGALVWEAAGETASLDGMRSHVADADVEPTVRRAARNHLRLAESWGVFDGEGLTSRALAGGEATVLDLAGTPPAAANAVCAAVARGLYDARVTGLIDRLPWLLVDEAHAFFDGVAADALRTLFTRGRAPGVSLVSATQRPSALPEVAVSQADLLVSHRLTAESDVSALAAAQPTYLGESLASRLPTETGDALVVDDATESVHTVSVRERETPHGGSSARASDVSVDDRSVRQ</sequence>
<dbReference type="RefSeq" id="WP_089827397.1">
    <property type="nucleotide sequence ID" value="NZ_FODV01000021.1"/>
</dbReference>
<name>A0A1H8VY64_9EURY</name>
<evidence type="ECO:0000313" key="3">
    <source>
        <dbReference type="Proteomes" id="UP000199126"/>
    </source>
</evidence>
<dbReference type="InterPro" id="IPR027417">
    <property type="entry name" value="P-loop_NTPase"/>
</dbReference>
<dbReference type="Gene3D" id="3.40.50.300">
    <property type="entry name" value="P-loop containing nucleotide triphosphate hydrolases"/>
    <property type="match status" value="2"/>
</dbReference>
<keyword evidence="3" id="KW-1185">Reference proteome</keyword>
<dbReference type="PANTHER" id="PTHR42957">
    <property type="entry name" value="HELICASE MJ1565-RELATED"/>
    <property type="match status" value="1"/>
</dbReference>
<organism evidence="2 3">
    <name type="scientific">Halogranum amylolyticum</name>
    <dbReference type="NCBI Taxonomy" id="660520"/>
    <lineage>
        <taxon>Archaea</taxon>
        <taxon>Methanobacteriati</taxon>
        <taxon>Methanobacteriota</taxon>
        <taxon>Stenosarchaea group</taxon>
        <taxon>Halobacteria</taxon>
        <taxon>Halobacteriales</taxon>
        <taxon>Haloferacaceae</taxon>
    </lineage>
</organism>
<dbReference type="InterPro" id="IPR008571">
    <property type="entry name" value="HerA-like"/>
</dbReference>
<proteinExistence type="predicted"/>
<gene>
    <name evidence="2" type="ORF">SAMN04487948_1212</name>
</gene>
<dbReference type="Proteomes" id="UP000199126">
    <property type="component" value="Unassembled WGS sequence"/>
</dbReference>
<evidence type="ECO:0000313" key="2">
    <source>
        <dbReference type="EMBL" id="SEP20285.1"/>
    </source>
</evidence>
<protein>
    <recommendedName>
        <fullName evidence="4">DNA helicase</fullName>
    </recommendedName>
</protein>
<accession>A0A1H8VY64</accession>